<keyword evidence="6" id="KW-0631">Potassium channel</keyword>
<comment type="caution">
    <text evidence="14">The sequence shown here is derived from an EMBL/GenBank/DDBJ whole genome shotgun (WGS) entry which is preliminary data.</text>
</comment>
<keyword evidence="15" id="KW-1185">Reference proteome</keyword>
<name>A0A839EVU2_9GAMM</name>
<gene>
    <name evidence="14" type="ORF">FHW12_000093</name>
</gene>
<protein>
    <submittedName>
        <fullName evidence="14">Putative membrane protein</fullName>
    </submittedName>
</protein>
<feature type="transmembrane region" description="Helical" evidence="13">
    <location>
        <begin position="107"/>
        <end position="124"/>
    </location>
</feature>
<keyword evidence="4" id="KW-0633">Potassium transport</keyword>
<dbReference type="RefSeq" id="WP_182529027.1">
    <property type="nucleotide sequence ID" value="NZ_JACGXL010000001.1"/>
</dbReference>
<dbReference type="GO" id="GO:0005267">
    <property type="term" value="F:potassium channel activity"/>
    <property type="evidence" value="ECO:0007669"/>
    <property type="project" value="UniProtKB-KW"/>
</dbReference>
<keyword evidence="10 13" id="KW-0472">Membrane</keyword>
<evidence type="ECO:0000256" key="3">
    <source>
        <dbReference type="ARBA" id="ARBA00022448"/>
    </source>
</evidence>
<evidence type="ECO:0000313" key="15">
    <source>
        <dbReference type="Proteomes" id="UP000550401"/>
    </source>
</evidence>
<dbReference type="EMBL" id="JACGXL010000001">
    <property type="protein sequence ID" value="MBA8885902.1"/>
    <property type="molecule type" value="Genomic_DNA"/>
</dbReference>
<feature type="transmembrane region" description="Helical" evidence="13">
    <location>
        <begin position="75"/>
        <end position="95"/>
    </location>
</feature>
<keyword evidence="9" id="KW-0406">Ion transport</keyword>
<feature type="transmembrane region" description="Helical" evidence="13">
    <location>
        <begin position="35"/>
        <end position="55"/>
    </location>
</feature>
<evidence type="ECO:0000256" key="13">
    <source>
        <dbReference type="SAM" id="Phobius"/>
    </source>
</evidence>
<evidence type="ECO:0000256" key="4">
    <source>
        <dbReference type="ARBA" id="ARBA00022538"/>
    </source>
</evidence>
<evidence type="ECO:0000256" key="1">
    <source>
        <dbReference type="ARBA" id="ARBA00004141"/>
    </source>
</evidence>
<feature type="transmembrane region" description="Helical" evidence="13">
    <location>
        <begin position="6"/>
        <end position="23"/>
    </location>
</feature>
<evidence type="ECO:0000313" key="14">
    <source>
        <dbReference type="EMBL" id="MBA8885902.1"/>
    </source>
</evidence>
<comment type="similarity">
    <text evidence="2">Belongs to the TMEM175 family.</text>
</comment>
<evidence type="ECO:0000256" key="6">
    <source>
        <dbReference type="ARBA" id="ARBA00022826"/>
    </source>
</evidence>
<evidence type="ECO:0000256" key="5">
    <source>
        <dbReference type="ARBA" id="ARBA00022692"/>
    </source>
</evidence>
<evidence type="ECO:0000256" key="8">
    <source>
        <dbReference type="ARBA" id="ARBA00022989"/>
    </source>
</evidence>
<keyword evidence="8 13" id="KW-1133">Transmembrane helix</keyword>
<keyword evidence="5 13" id="KW-0812">Transmembrane</keyword>
<dbReference type="Proteomes" id="UP000550401">
    <property type="component" value="Unassembled WGS sequence"/>
</dbReference>
<evidence type="ECO:0000256" key="9">
    <source>
        <dbReference type="ARBA" id="ARBA00023065"/>
    </source>
</evidence>
<dbReference type="Pfam" id="PF06736">
    <property type="entry name" value="TMEM175"/>
    <property type="match status" value="1"/>
</dbReference>
<keyword evidence="11" id="KW-0407">Ion channel</keyword>
<comment type="subcellular location">
    <subcellularLocation>
        <location evidence="1">Membrane</location>
        <topology evidence="1">Multi-pass membrane protein</topology>
    </subcellularLocation>
</comment>
<evidence type="ECO:0000256" key="2">
    <source>
        <dbReference type="ARBA" id="ARBA00006920"/>
    </source>
</evidence>
<reference evidence="14 15" key="1">
    <citation type="submission" date="2020-07" db="EMBL/GenBank/DDBJ databases">
        <title>Genomic Encyclopedia of Type Strains, Phase IV (KMG-V): Genome sequencing to study the core and pangenomes of soil and plant-associated prokaryotes.</title>
        <authorList>
            <person name="Whitman W."/>
        </authorList>
    </citation>
    <scope>NUCLEOTIDE SEQUENCE [LARGE SCALE GENOMIC DNA]</scope>
    <source>
        <strain evidence="14 15">RH2WT43</strain>
    </source>
</reference>
<evidence type="ECO:0000256" key="7">
    <source>
        <dbReference type="ARBA" id="ARBA00022958"/>
    </source>
</evidence>
<proteinExistence type="inferred from homology"/>
<feature type="transmembrane region" description="Helical" evidence="13">
    <location>
        <begin position="157"/>
        <end position="186"/>
    </location>
</feature>
<accession>A0A839EVU2</accession>
<dbReference type="PANTHER" id="PTHR31462:SF5">
    <property type="entry name" value="ENDOSOMAL_LYSOSOMAL PROTON CHANNEL TMEM175"/>
    <property type="match status" value="1"/>
</dbReference>
<evidence type="ECO:0000256" key="11">
    <source>
        <dbReference type="ARBA" id="ARBA00023303"/>
    </source>
</evidence>
<evidence type="ECO:0000256" key="12">
    <source>
        <dbReference type="ARBA" id="ARBA00034430"/>
    </source>
</evidence>
<comment type="catalytic activity">
    <reaction evidence="12">
        <text>K(+)(in) = K(+)(out)</text>
        <dbReference type="Rhea" id="RHEA:29463"/>
        <dbReference type="ChEBI" id="CHEBI:29103"/>
    </reaction>
</comment>
<keyword evidence="3" id="KW-0813">Transport</keyword>
<dbReference type="PANTHER" id="PTHR31462">
    <property type="entry name" value="ENDOSOMAL/LYSOSOMAL POTASSIUM CHANNEL TMEM175"/>
    <property type="match status" value="1"/>
</dbReference>
<dbReference type="GO" id="GO:0016020">
    <property type="term" value="C:membrane"/>
    <property type="evidence" value="ECO:0007669"/>
    <property type="project" value="UniProtKB-SubCell"/>
</dbReference>
<dbReference type="AlphaFoldDB" id="A0A839EVU2"/>
<sequence length="200" mass="22451">MEKGRLEAFTDGVMAIIITIMVLELKPPHEANWHALAAEWPVFLAYALSFVYVGIYWNNHHHMLHSVERVNGRVMWANLFFLFWLSLFPFTTAWLSEVEPVPASVPTAAYGIVLLMTALSWVPLSRSLIAVNGGRDSRLARAIGGPWGDWKATVSPILYATGIAFAFFMPIVSCILYAAVAALWFIPDRRIEKQNDMTSP</sequence>
<dbReference type="InterPro" id="IPR010617">
    <property type="entry name" value="TMEM175-like"/>
</dbReference>
<organism evidence="14 15">
    <name type="scientific">Dokdonella fugitiva</name>
    <dbReference type="NCBI Taxonomy" id="328517"/>
    <lineage>
        <taxon>Bacteria</taxon>
        <taxon>Pseudomonadati</taxon>
        <taxon>Pseudomonadota</taxon>
        <taxon>Gammaproteobacteria</taxon>
        <taxon>Lysobacterales</taxon>
        <taxon>Rhodanobacteraceae</taxon>
        <taxon>Dokdonella</taxon>
    </lineage>
</organism>
<keyword evidence="7" id="KW-0630">Potassium</keyword>
<evidence type="ECO:0000256" key="10">
    <source>
        <dbReference type="ARBA" id="ARBA00023136"/>
    </source>
</evidence>
<dbReference type="GO" id="GO:0015252">
    <property type="term" value="F:proton channel activity"/>
    <property type="evidence" value="ECO:0007669"/>
    <property type="project" value="InterPro"/>
</dbReference>